<organism evidence="1 2">
    <name type="scientific">Oceanobacillus sojae</name>
    <dbReference type="NCBI Taxonomy" id="582851"/>
    <lineage>
        <taxon>Bacteria</taxon>
        <taxon>Bacillati</taxon>
        <taxon>Bacillota</taxon>
        <taxon>Bacilli</taxon>
        <taxon>Bacillales</taxon>
        <taxon>Bacillaceae</taxon>
        <taxon>Oceanobacillus</taxon>
    </lineage>
</organism>
<gene>
    <name evidence="1" type="ORF">OSO01_20670</name>
</gene>
<evidence type="ECO:0000313" key="1">
    <source>
        <dbReference type="EMBL" id="GEN87328.1"/>
    </source>
</evidence>
<accession>A0A511ZIQ7</accession>
<dbReference type="AlphaFoldDB" id="A0A511ZIQ7"/>
<dbReference type="EMBL" id="BJYM01000007">
    <property type="protein sequence ID" value="GEN87328.1"/>
    <property type="molecule type" value="Genomic_DNA"/>
</dbReference>
<reference evidence="1 2" key="1">
    <citation type="submission" date="2019-07" db="EMBL/GenBank/DDBJ databases">
        <title>Whole genome shotgun sequence of Oceanobacillus sojae NBRC 105379.</title>
        <authorList>
            <person name="Hosoyama A."/>
            <person name="Uohara A."/>
            <person name="Ohji S."/>
            <person name="Ichikawa N."/>
        </authorList>
    </citation>
    <scope>NUCLEOTIDE SEQUENCE [LARGE SCALE GENOMIC DNA]</scope>
    <source>
        <strain evidence="1 2">NBRC 105379</strain>
    </source>
</reference>
<name>A0A511ZIQ7_9BACI</name>
<evidence type="ECO:0000313" key="2">
    <source>
        <dbReference type="Proteomes" id="UP000321558"/>
    </source>
</evidence>
<proteinExistence type="predicted"/>
<comment type="caution">
    <text evidence="1">The sequence shown here is derived from an EMBL/GenBank/DDBJ whole genome shotgun (WGS) entry which is preliminary data.</text>
</comment>
<dbReference type="RefSeq" id="WP_246145115.1">
    <property type="nucleotide sequence ID" value="NZ_BJYM01000007.1"/>
</dbReference>
<dbReference type="Proteomes" id="UP000321558">
    <property type="component" value="Unassembled WGS sequence"/>
</dbReference>
<keyword evidence="2" id="KW-1185">Reference proteome</keyword>
<dbReference type="STRING" id="582851.GCA_900162665_01289"/>
<sequence>MISNESRTVRGKIYINASAELRDKGYISPINVLVQMDRLTVKQVEGWRFKRINYLEGAINLNLAKLKHFLQGFKKYAKEHHLKPSVTVYKSWGKGAKKTLRFSKTGNPSLEKSCLTHYVKQSDKE</sequence>
<protein>
    <submittedName>
        <fullName evidence="1">Uncharacterized protein</fullName>
    </submittedName>
</protein>